<sequence>MRIDGRLILIGSLVLAIGAAVYLRGSPSQDSPEHRVGSDAANGTSALRQLAEALGHPTVTLQDGFTPDLGMRLLFVFTPRTGFTKQEAQHLTDYASGGGVVVYAAEDGDPQLDATLHVNRQPTLVSGVGTAAGPMLSGVQQVSGGAAVRPLVPRTNQVVVLRGGRSDPIGIEEFVGRGRIVTLADPLPLCNGYLSAADNGRLASDLVSLAGGGGKVAFDEYHHEVAAPTSPLTAWLSTSWGASLTWAVVLLFIGLLVRGRAFGPRLELPGGGDRSSAEYVQAVGHLLQRSRAVGVTAEVLRDATRRALARRHGIGATGAAFERSLAQRAPQEAEELAAAEVQLSAAGAEDALLAAARRLRAVAYPETVN</sequence>
<dbReference type="RefSeq" id="WP_338199550.1">
    <property type="nucleotide sequence ID" value="NZ_JAEKNR010000058.1"/>
</dbReference>
<dbReference type="EMBL" id="JAEKNR010000058">
    <property type="protein sequence ID" value="MBJ7597379.1"/>
    <property type="molecule type" value="Genomic_DNA"/>
</dbReference>
<keyword evidence="3" id="KW-1185">Reference proteome</keyword>
<dbReference type="InterPro" id="IPR025646">
    <property type="entry name" value="DUF4350"/>
</dbReference>
<name>A0A934N8A2_9BACT</name>
<protein>
    <submittedName>
        <fullName evidence="2">DUF4350 domain-containing protein</fullName>
    </submittedName>
</protein>
<organism evidence="2 3">
    <name type="scientific">Candidatus Nephthysia bennettiae</name>
    <dbReference type="NCBI Taxonomy" id="3127016"/>
    <lineage>
        <taxon>Bacteria</taxon>
        <taxon>Bacillati</taxon>
        <taxon>Candidatus Dormiibacterota</taxon>
        <taxon>Candidatus Dormibacteria</taxon>
        <taxon>Candidatus Dormibacterales</taxon>
        <taxon>Candidatus Dormibacteraceae</taxon>
        <taxon>Candidatus Nephthysia</taxon>
    </lineage>
</organism>
<evidence type="ECO:0000313" key="2">
    <source>
        <dbReference type="EMBL" id="MBJ7597379.1"/>
    </source>
</evidence>
<comment type="caution">
    <text evidence="2">The sequence shown here is derived from an EMBL/GenBank/DDBJ whole genome shotgun (WGS) entry which is preliminary data.</text>
</comment>
<dbReference type="Proteomes" id="UP000612893">
    <property type="component" value="Unassembled WGS sequence"/>
</dbReference>
<feature type="domain" description="DUF4350" evidence="1">
    <location>
        <begin position="38"/>
        <end position="206"/>
    </location>
</feature>
<proteinExistence type="predicted"/>
<dbReference type="AlphaFoldDB" id="A0A934N8A2"/>
<evidence type="ECO:0000259" key="1">
    <source>
        <dbReference type="Pfam" id="PF14258"/>
    </source>
</evidence>
<gene>
    <name evidence="2" type="ORF">JF922_04755</name>
</gene>
<dbReference type="Pfam" id="PF14258">
    <property type="entry name" value="DUF4350"/>
    <property type="match status" value="1"/>
</dbReference>
<accession>A0A934N8A2</accession>
<evidence type="ECO:0000313" key="3">
    <source>
        <dbReference type="Proteomes" id="UP000612893"/>
    </source>
</evidence>
<reference evidence="2" key="1">
    <citation type="submission" date="2020-10" db="EMBL/GenBank/DDBJ databases">
        <title>Ca. Dormibacterota MAGs.</title>
        <authorList>
            <person name="Montgomery K."/>
        </authorList>
    </citation>
    <scope>NUCLEOTIDE SEQUENCE [LARGE SCALE GENOMIC DNA]</scope>
    <source>
        <strain evidence="2">SC8812_S17_10</strain>
    </source>
</reference>